<dbReference type="InterPro" id="IPR039447">
    <property type="entry name" value="UreH-like_TM_dom"/>
</dbReference>
<dbReference type="PANTHER" id="PTHR42208:SF1">
    <property type="entry name" value="HEAVY METAL TRANSPORTER"/>
    <property type="match status" value="1"/>
</dbReference>
<evidence type="ECO:0000259" key="2">
    <source>
        <dbReference type="Pfam" id="PF13386"/>
    </source>
</evidence>
<evidence type="ECO:0000313" key="3">
    <source>
        <dbReference type="EMBL" id="WEK33863.1"/>
    </source>
</evidence>
<name>A0AAJ5WNX1_9BACT</name>
<keyword evidence="1" id="KW-0812">Transmembrane</keyword>
<feature type="transmembrane region" description="Helical" evidence="1">
    <location>
        <begin position="160"/>
        <end position="186"/>
    </location>
</feature>
<accession>A0AAJ5WNX1</accession>
<dbReference type="EMBL" id="CP119311">
    <property type="protein sequence ID" value="WEK33863.1"/>
    <property type="molecule type" value="Genomic_DNA"/>
</dbReference>
<organism evidence="3 4">
    <name type="scientific">Candidatus Pseudobacter hemicellulosilyticus</name>
    <dbReference type="NCBI Taxonomy" id="3121375"/>
    <lineage>
        <taxon>Bacteria</taxon>
        <taxon>Pseudomonadati</taxon>
        <taxon>Bacteroidota</taxon>
        <taxon>Chitinophagia</taxon>
        <taxon>Chitinophagales</taxon>
        <taxon>Chitinophagaceae</taxon>
        <taxon>Pseudobacter</taxon>
    </lineage>
</organism>
<dbReference type="Pfam" id="PF13386">
    <property type="entry name" value="DsbD_2"/>
    <property type="match status" value="1"/>
</dbReference>
<reference evidence="3" key="1">
    <citation type="submission" date="2023-03" db="EMBL/GenBank/DDBJ databases">
        <title>Andean soil-derived lignocellulolytic bacterial consortium as a source of novel taxa and putative plastic-active enzymes.</title>
        <authorList>
            <person name="Diaz-Garcia L."/>
            <person name="Chuvochina M."/>
            <person name="Feuerriegel G."/>
            <person name="Bunk B."/>
            <person name="Sproer C."/>
            <person name="Streit W.R."/>
            <person name="Rodriguez L.M."/>
            <person name="Overmann J."/>
            <person name="Jimenez D.J."/>
        </authorList>
    </citation>
    <scope>NUCLEOTIDE SEQUENCE</scope>
    <source>
        <strain evidence="3">MAG 7</strain>
    </source>
</reference>
<dbReference type="Proteomes" id="UP001220610">
    <property type="component" value="Chromosome"/>
</dbReference>
<evidence type="ECO:0000313" key="4">
    <source>
        <dbReference type="Proteomes" id="UP001220610"/>
    </source>
</evidence>
<feature type="transmembrane region" description="Helical" evidence="1">
    <location>
        <begin position="45"/>
        <end position="65"/>
    </location>
</feature>
<evidence type="ECO:0000256" key="1">
    <source>
        <dbReference type="SAM" id="Phobius"/>
    </source>
</evidence>
<proteinExistence type="predicted"/>
<gene>
    <name evidence="3" type="ORF">P0Y53_15345</name>
</gene>
<feature type="transmembrane region" description="Helical" evidence="1">
    <location>
        <begin position="128"/>
        <end position="148"/>
    </location>
</feature>
<dbReference type="PANTHER" id="PTHR42208">
    <property type="entry name" value="HEAVY METAL TRANSPORTER-RELATED"/>
    <property type="match status" value="1"/>
</dbReference>
<dbReference type="AlphaFoldDB" id="A0AAJ5WNX1"/>
<feature type="transmembrane region" description="Helical" evidence="1">
    <location>
        <begin position="77"/>
        <end position="96"/>
    </location>
</feature>
<feature type="transmembrane region" description="Helical" evidence="1">
    <location>
        <begin position="198"/>
        <end position="219"/>
    </location>
</feature>
<feature type="domain" description="Urease accessory protein UreH-like transmembrane" evidence="2">
    <location>
        <begin position="9"/>
        <end position="205"/>
    </location>
</feature>
<sequence>MEAVILAGLTLGLVSSLHCVGMCGPLALALPVQHLGAGRQLLSMFLYNTGRVITYSLLGLLFGLAGRHIYLAGFQQWFSIALGAAILVITLQHYFFQHRLQPQWLQVIYMKVHFIMGKALLSKGPLAFLLMGMANGLLPCGMVYLAIAGALSTSELTHSVLFMALFGAGTLPAMLALSLGGFRINIGVRQQLKKAMPYIMVGMAVVLILRGMNLGIPFISPVLAGAPQDAIHCH</sequence>
<protein>
    <submittedName>
        <fullName evidence="3">Sulfite exporter TauE/SafE family protein</fullName>
    </submittedName>
</protein>
<keyword evidence="1" id="KW-0472">Membrane</keyword>
<keyword evidence="1" id="KW-1133">Transmembrane helix</keyword>